<dbReference type="InterPro" id="IPR009057">
    <property type="entry name" value="Homeodomain-like_sf"/>
</dbReference>
<dbReference type="Proteomes" id="UP000250369">
    <property type="component" value="Unassembled WGS sequence"/>
</dbReference>
<name>A0A329MKH6_9BACL</name>
<feature type="signal peptide" evidence="4">
    <location>
        <begin position="1"/>
        <end position="32"/>
    </location>
</feature>
<evidence type="ECO:0000256" key="2">
    <source>
        <dbReference type="ARBA" id="ARBA00023163"/>
    </source>
</evidence>
<feature type="domain" description="HTH araC/xylS-type" evidence="5">
    <location>
        <begin position="100"/>
        <end position="124"/>
    </location>
</feature>
<dbReference type="SUPFAM" id="SSF46689">
    <property type="entry name" value="Homeodomain-like"/>
    <property type="match status" value="1"/>
</dbReference>
<feature type="region of interest" description="Disordered" evidence="3">
    <location>
        <begin position="31"/>
        <end position="93"/>
    </location>
</feature>
<organism evidence="6 7">
    <name type="scientific">Paenibacillus contaminans</name>
    <dbReference type="NCBI Taxonomy" id="450362"/>
    <lineage>
        <taxon>Bacteria</taxon>
        <taxon>Bacillati</taxon>
        <taxon>Bacillota</taxon>
        <taxon>Bacilli</taxon>
        <taxon>Bacillales</taxon>
        <taxon>Paenibacillaceae</taxon>
        <taxon>Paenibacillus</taxon>
    </lineage>
</organism>
<dbReference type="PROSITE" id="PS01124">
    <property type="entry name" value="HTH_ARAC_FAMILY_2"/>
    <property type="match status" value="1"/>
</dbReference>
<keyword evidence="1" id="KW-0805">Transcription regulation</keyword>
<dbReference type="Gene3D" id="1.10.10.60">
    <property type="entry name" value="Homeodomain-like"/>
    <property type="match status" value="1"/>
</dbReference>
<reference evidence="6 7" key="1">
    <citation type="journal article" date="2009" name="Int. J. Syst. Evol. Microbiol.">
        <title>Paenibacillus contaminans sp. nov., isolated from a contaminated laboratory plate.</title>
        <authorList>
            <person name="Chou J.H."/>
            <person name="Lee J.H."/>
            <person name="Lin M.C."/>
            <person name="Chang P.S."/>
            <person name="Arun A.B."/>
            <person name="Young C.C."/>
            <person name="Chen W.M."/>
        </authorList>
    </citation>
    <scope>NUCLEOTIDE SEQUENCE [LARGE SCALE GENOMIC DNA]</scope>
    <source>
        <strain evidence="6 7">CKOBP-6</strain>
    </source>
</reference>
<dbReference type="AlphaFoldDB" id="A0A329MKH6"/>
<dbReference type="GO" id="GO:0003700">
    <property type="term" value="F:DNA-binding transcription factor activity"/>
    <property type="evidence" value="ECO:0007669"/>
    <property type="project" value="InterPro"/>
</dbReference>
<keyword evidence="2" id="KW-0804">Transcription</keyword>
<dbReference type="GO" id="GO:0043565">
    <property type="term" value="F:sequence-specific DNA binding"/>
    <property type="evidence" value="ECO:0007669"/>
    <property type="project" value="InterPro"/>
</dbReference>
<feature type="chain" id="PRO_5016253470" description="HTH araC/xylS-type domain-containing protein" evidence="4">
    <location>
        <begin position="33"/>
        <end position="130"/>
    </location>
</feature>
<evidence type="ECO:0000256" key="3">
    <source>
        <dbReference type="SAM" id="MobiDB-lite"/>
    </source>
</evidence>
<evidence type="ECO:0000256" key="4">
    <source>
        <dbReference type="SAM" id="SignalP"/>
    </source>
</evidence>
<gene>
    <name evidence="6" type="ORF">DQG23_15110</name>
</gene>
<proteinExistence type="predicted"/>
<evidence type="ECO:0000256" key="1">
    <source>
        <dbReference type="ARBA" id="ARBA00023015"/>
    </source>
</evidence>
<comment type="caution">
    <text evidence="6">The sequence shown here is derived from an EMBL/GenBank/DDBJ whole genome shotgun (WGS) entry which is preliminary data.</text>
</comment>
<protein>
    <recommendedName>
        <fullName evidence="5">HTH araC/xylS-type domain-containing protein</fullName>
    </recommendedName>
</protein>
<accession>A0A329MKH6</accession>
<evidence type="ECO:0000259" key="5">
    <source>
        <dbReference type="PROSITE" id="PS01124"/>
    </source>
</evidence>
<evidence type="ECO:0000313" key="6">
    <source>
        <dbReference type="EMBL" id="RAV20304.1"/>
    </source>
</evidence>
<keyword evidence="7" id="KW-1185">Reference proteome</keyword>
<keyword evidence="4" id="KW-0732">Signal</keyword>
<sequence length="130" mass="13940">MESFARKGGMAKITAASIVAAVLAVTSACSGAKPQQELNESAGKEQEQTVKQEGQGAKQEGPSGKDLYFGKFDPPVKMTTGRDTSSMKFDEGKSIDDNAYEDMSYFGRFFKKHAGMTPGEFKEAAKNGPI</sequence>
<evidence type="ECO:0000313" key="7">
    <source>
        <dbReference type="Proteomes" id="UP000250369"/>
    </source>
</evidence>
<dbReference type="InterPro" id="IPR018060">
    <property type="entry name" value="HTH_AraC"/>
</dbReference>
<dbReference type="PROSITE" id="PS51257">
    <property type="entry name" value="PROKAR_LIPOPROTEIN"/>
    <property type="match status" value="1"/>
</dbReference>
<dbReference type="EMBL" id="QMFB01000008">
    <property type="protein sequence ID" value="RAV20304.1"/>
    <property type="molecule type" value="Genomic_DNA"/>
</dbReference>